<gene>
    <name evidence="2" type="ORF">AVW11_20595</name>
</gene>
<dbReference type="EMBL" id="MQUR01000049">
    <property type="protein sequence ID" value="OLZ63428.1"/>
    <property type="molecule type" value="Genomic_DNA"/>
</dbReference>
<protein>
    <submittedName>
        <fullName evidence="2">Uncharacterized protein</fullName>
    </submittedName>
</protein>
<feature type="region of interest" description="Disordered" evidence="1">
    <location>
        <begin position="1"/>
        <end position="24"/>
    </location>
</feature>
<reference evidence="2 3" key="1">
    <citation type="submission" date="2016-01" db="EMBL/GenBank/DDBJ databases">
        <title>Streptomyces amritsarensis strain MTCC 11845 genome sequencing and assembly.</title>
        <authorList>
            <person name="Sharma D."/>
            <person name="Nair G.R."/>
            <person name="Kaur G."/>
            <person name="Manhas R.K."/>
            <person name="Mayilraj S."/>
        </authorList>
    </citation>
    <scope>NUCLEOTIDE SEQUENCE [LARGE SCALE GENOMIC DNA]</scope>
    <source>
        <strain evidence="2 3">MTCC 11845</strain>
    </source>
</reference>
<proteinExistence type="predicted"/>
<evidence type="ECO:0000313" key="2">
    <source>
        <dbReference type="EMBL" id="OLZ63428.1"/>
    </source>
</evidence>
<keyword evidence="3" id="KW-1185">Reference proteome</keyword>
<name>A0ABX3FZC6_9ACTN</name>
<accession>A0ABX3FZC6</accession>
<organism evidence="2 3">
    <name type="scientific">Streptomyces amritsarensis</name>
    <dbReference type="NCBI Taxonomy" id="681158"/>
    <lineage>
        <taxon>Bacteria</taxon>
        <taxon>Bacillati</taxon>
        <taxon>Actinomycetota</taxon>
        <taxon>Actinomycetes</taxon>
        <taxon>Kitasatosporales</taxon>
        <taxon>Streptomycetaceae</taxon>
        <taxon>Streptomyces</taxon>
    </lineage>
</organism>
<evidence type="ECO:0000256" key="1">
    <source>
        <dbReference type="SAM" id="MobiDB-lite"/>
    </source>
</evidence>
<sequence length="64" mass="7067">MTGGREEPAAQLYQITYRGPDPRPDTRVVEAREVQAVIAQASAHGMQVFVRPYARPHPPKEAAP</sequence>
<comment type="caution">
    <text evidence="2">The sequence shown here is derived from an EMBL/GenBank/DDBJ whole genome shotgun (WGS) entry which is preliminary data.</text>
</comment>
<evidence type="ECO:0000313" key="3">
    <source>
        <dbReference type="Proteomes" id="UP000187151"/>
    </source>
</evidence>
<dbReference type="Proteomes" id="UP000187151">
    <property type="component" value="Unassembled WGS sequence"/>
</dbReference>